<name>A0A843TJJ5_COLES</name>
<dbReference type="AlphaFoldDB" id="A0A843TJJ5"/>
<dbReference type="Proteomes" id="UP000652761">
    <property type="component" value="Unassembled WGS sequence"/>
</dbReference>
<comment type="caution">
    <text evidence="1">The sequence shown here is derived from an EMBL/GenBank/DDBJ whole genome shotgun (WGS) entry which is preliminary data.</text>
</comment>
<proteinExistence type="predicted"/>
<gene>
    <name evidence="1" type="ORF">Taro_001579</name>
</gene>
<reference evidence="1" key="1">
    <citation type="submission" date="2017-07" db="EMBL/GenBank/DDBJ databases">
        <title>Taro Niue Genome Assembly and Annotation.</title>
        <authorList>
            <person name="Atibalentja N."/>
            <person name="Keating K."/>
            <person name="Fields C.J."/>
        </authorList>
    </citation>
    <scope>NUCLEOTIDE SEQUENCE</scope>
    <source>
        <strain evidence="1">Niue_2</strain>
        <tissue evidence="1">Leaf</tissue>
    </source>
</reference>
<evidence type="ECO:0000313" key="1">
    <source>
        <dbReference type="EMBL" id="MQL69330.1"/>
    </source>
</evidence>
<accession>A0A843TJJ5</accession>
<organism evidence="1 2">
    <name type="scientific">Colocasia esculenta</name>
    <name type="common">Wild taro</name>
    <name type="synonym">Arum esculentum</name>
    <dbReference type="NCBI Taxonomy" id="4460"/>
    <lineage>
        <taxon>Eukaryota</taxon>
        <taxon>Viridiplantae</taxon>
        <taxon>Streptophyta</taxon>
        <taxon>Embryophyta</taxon>
        <taxon>Tracheophyta</taxon>
        <taxon>Spermatophyta</taxon>
        <taxon>Magnoliopsida</taxon>
        <taxon>Liliopsida</taxon>
        <taxon>Araceae</taxon>
        <taxon>Aroideae</taxon>
        <taxon>Colocasieae</taxon>
        <taxon>Colocasia</taxon>
    </lineage>
</organism>
<sequence>MRVATGVLYGSRQGLQIGYWENDGLPVAFLNATGRLSQFGPRKRHIEVSPSGCLRLTLTEVRPDIGLRTRDFNFFDRGLFRNP</sequence>
<keyword evidence="2" id="KW-1185">Reference proteome</keyword>
<dbReference type="EMBL" id="NMUH01000034">
    <property type="protein sequence ID" value="MQL69330.1"/>
    <property type="molecule type" value="Genomic_DNA"/>
</dbReference>
<protein>
    <submittedName>
        <fullName evidence="1">Uncharacterized protein</fullName>
    </submittedName>
</protein>
<evidence type="ECO:0000313" key="2">
    <source>
        <dbReference type="Proteomes" id="UP000652761"/>
    </source>
</evidence>